<dbReference type="AlphaFoldDB" id="A7A474"/>
<protein>
    <submittedName>
        <fullName evidence="1">Uncharacterized protein</fullName>
    </submittedName>
</protein>
<dbReference type="Proteomes" id="UP000003773">
    <property type="component" value="Unassembled WGS sequence"/>
</dbReference>
<evidence type="ECO:0000313" key="1">
    <source>
        <dbReference type="EMBL" id="EDN83707.1"/>
    </source>
</evidence>
<proteinExistence type="predicted"/>
<comment type="caution">
    <text evidence="1">The sequence shown here is derived from an EMBL/GenBank/DDBJ whole genome shotgun (WGS) entry which is preliminary data.</text>
</comment>
<evidence type="ECO:0000313" key="2">
    <source>
        <dbReference type="Proteomes" id="UP000003773"/>
    </source>
</evidence>
<name>A7A474_BIFAD</name>
<reference evidence="1 2" key="1">
    <citation type="submission" date="2007-04" db="EMBL/GenBank/DDBJ databases">
        <authorList>
            <person name="Fulton L."/>
            <person name="Clifton S."/>
            <person name="Fulton B."/>
            <person name="Xu J."/>
            <person name="Minx P."/>
            <person name="Pepin K.H."/>
            <person name="Johnson M."/>
            <person name="Thiruvilangam P."/>
            <person name="Bhonagiri V."/>
            <person name="Nash W.E."/>
            <person name="Mardis E.R."/>
            <person name="Wilson R.K."/>
        </authorList>
    </citation>
    <scope>NUCLEOTIDE SEQUENCE [LARGE SCALE GENOMIC DNA]</scope>
    <source>
        <strain evidence="1 2">L2-32</strain>
    </source>
</reference>
<organism evidence="1 2">
    <name type="scientific">Bifidobacterium adolescentis L2-32</name>
    <dbReference type="NCBI Taxonomy" id="411481"/>
    <lineage>
        <taxon>Bacteria</taxon>
        <taxon>Bacillati</taxon>
        <taxon>Actinomycetota</taxon>
        <taxon>Actinomycetes</taxon>
        <taxon>Bifidobacteriales</taxon>
        <taxon>Bifidobacteriaceae</taxon>
        <taxon>Bifidobacterium</taxon>
    </lineage>
</organism>
<gene>
    <name evidence="1" type="ORF">BIFADO_00625</name>
</gene>
<dbReference type="HOGENOM" id="CLU_2840990_0_0_11"/>
<reference evidence="1 2" key="2">
    <citation type="submission" date="2007-05" db="EMBL/GenBank/DDBJ databases">
        <title>Draft genome sequence of Bifidobacterium adolescentis (L2-32).</title>
        <authorList>
            <person name="Sudarsanam P."/>
            <person name="Ley R."/>
            <person name="Guruge J."/>
            <person name="Turnbaugh P.J."/>
            <person name="Mahowald M."/>
            <person name="Liep D."/>
            <person name="Gordon J."/>
        </authorList>
    </citation>
    <scope>NUCLEOTIDE SEQUENCE [LARGE SCALE GENOMIC DNA]</scope>
    <source>
        <strain evidence="1 2">L2-32</strain>
    </source>
</reference>
<accession>A7A474</accession>
<dbReference type="EMBL" id="AAXD02000018">
    <property type="protein sequence ID" value="EDN83707.1"/>
    <property type="molecule type" value="Genomic_DNA"/>
</dbReference>
<sequence length="65" mass="7181">MVGILAIDGDEPTDDLRVIHMLSRLGLEAYSTACENHLTITVSSQYDIVVEYAKNVHVDPFFASV</sequence>